<reference evidence="6" key="1">
    <citation type="journal article" date="2013" name="BMC Microbiol.">
        <title>Proteins of novel lactic acid bacteria from Apis mellifera mellifera: an insight into the production of known extra-cellular proteins during microbial stress.</title>
        <authorList>
            <person name="Butler E."/>
            <person name="Alsterfjord M."/>
            <person name="Olofsson T.C."/>
            <person name="Karlsson C."/>
            <person name="Malmstrom J."/>
            <person name="Vasquez A."/>
        </authorList>
    </citation>
    <scope>NUCLEOTIDE SEQUENCE</scope>
    <source>
        <strain evidence="6">Hon2N</strain>
    </source>
</reference>
<dbReference type="GO" id="GO:0008379">
    <property type="term" value="F:thioredoxin peroxidase activity"/>
    <property type="evidence" value="ECO:0007669"/>
    <property type="project" value="InterPro"/>
</dbReference>
<dbReference type="InterPro" id="IPR050455">
    <property type="entry name" value="Tpx_Peroxidase_subfamily"/>
</dbReference>
<evidence type="ECO:0000256" key="1">
    <source>
        <dbReference type="ARBA" id="ARBA00022559"/>
    </source>
</evidence>
<sequence length="166" mass="18617">MIKMKITRLGKEFATLTAVPEVGDQFPEFTVKNSNGQTVQLSDLLTKTLLISVVPDINTSVCSLQTKKFNEEVDQYGDINFVTISTNTPSQQSQWCAAQNVKKMQLLSDQEQNFGKATHLLMSDSGLLARSVWVINSQGQIIYREIVGEMTNEPNYNQVLDQLNQN</sequence>
<evidence type="ECO:0000313" key="6">
    <source>
        <dbReference type="EMBL" id="AHB59858.1"/>
    </source>
</evidence>
<proteinExistence type="predicted"/>
<keyword evidence="1" id="KW-0575">Peroxidase</keyword>
<dbReference type="Pfam" id="PF08534">
    <property type="entry name" value="Redoxin"/>
    <property type="match status" value="1"/>
</dbReference>
<evidence type="ECO:0000256" key="3">
    <source>
        <dbReference type="ARBA" id="ARBA00023157"/>
    </source>
</evidence>
<feature type="domain" description="Thioredoxin" evidence="5">
    <location>
        <begin position="20"/>
        <end position="166"/>
    </location>
</feature>
<dbReference type="InterPro" id="IPR013740">
    <property type="entry name" value="Redoxin"/>
</dbReference>
<dbReference type="InterPro" id="IPR002065">
    <property type="entry name" value="TPX"/>
</dbReference>
<dbReference type="InterPro" id="IPR013766">
    <property type="entry name" value="Thioredoxin_domain"/>
</dbReference>
<dbReference type="SUPFAM" id="SSF52833">
    <property type="entry name" value="Thioredoxin-like"/>
    <property type="match status" value="1"/>
</dbReference>
<dbReference type="PANTHER" id="PTHR43110:SF1">
    <property type="entry name" value="THIOL PEROXIDASE"/>
    <property type="match status" value="1"/>
</dbReference>
<dbReference type="CDD" id="cd03014">
    <property type="entry name" value="PRX_Atyp2cys"/>
    <property type="match status" value="1"/>
</dbReference>
<keyword evidence="2" id="KW-0049">Antioxidant</keyword>
<name>V5T8E1_9LACO</name>
<dbReference type="Gene3D" id="3.40.30.10">
    <property type="entry name" value="Glutaredoxin"/>
    <property type="match status" value="1"/>
</dbReference>
<keyword evidence="4" id="KW-0676">Redox-active center</keyword>
<organism evidence="6">
    <name type="scientific">Bombilactobacillus mellis</name>
    <dbReference type="NCBI Taxonomy" id="1218508"/>
    <lineage>
        <taxon>Bacteria</taxon>
        <taxon>Bacillati</taxon>
        <taxon>Bacillota</taxon>
        <taxon>Bacilli</taxon>
        <taxon>Lactobacillales</taxon>
        <taxon>Lactobacillaceae</taxon>
        <taxon>Bombilactobacillus</taxon>
    </lineage>
</organism>
<evidence type="ECO:0000256" key="4">
    <source>
        <dbReference type="ARBA" id="ARBA00023284"/>
    </source>
</evidence>
<evidence type="ECO:0000259" key="5">
    <source>
        <dbReference type="PROSITE" id="PS51352"/>
    </source>
</evidence>
<keyword evidence="3" id="KW-1015">Disulfide bond</keyword>
<accession>V5T8E1</accession>
<protein>
    <submittedName>
        <fullName evidence="6">Peroxiredoxin family protein</fullName>
    </submittedName>
</protein>
<dbReference type="EMBL" id="KC790018">
    <property type="protein sequence ID" value="AHB59858.1"/>
    <property type="molecule type" value="Genomic_DNA"/>
</dbReference>
<dbReference type="NCBIfam" id="NF001808">
    <property type="entry name" value="PRK00522.1"/>
    <property type="match status" value="1"/>
</dbReference>
<keyword evidence="1" id="KW-0560">Oxidoreductase</keyword>
<dbReference type="PANTHER" id="PTHR43110">
    <property type="entry name" value="THIOL PEROXIDASE"/>
    <property type="match status" value="1"/>
</dbReference>
<evidence type="ECO:0000256" key="2">
    <source>
        <dbReference type="ARBA" id="ARBA00022862"/>
    </source>
</evidence>
<dbReference type="PROSITE" id="PS51352">
    <property type="entry name" value="THIOREDOXIN_2"/>
    <property type="match status" value="1"/>
</dbReference>
<dbReference type="InterPro" id="IPR036249">
    <property type="entry name" value="Thioredoxin-like_sf"/>
</dbReference>
<dbReference type="AlphaFoldDB" id="V5T8E1"/>